<dbReference type="NCBIfam" id="TIGR00188">
    <property type="entry name" value="rnpA"/>
    <property type="match status" value="1"/>
</dbReference>
<dbReference type="Proteomes" id="UP000482487">
    <property type="component" value="Unassembled WGS sequence"/>
</dbReference>
<feature type="region of interest" description="Disordered" evidence="9">
    <location>
        <begin position="1"/>
        <end position="30"/>
    </location>
</feature>
<dbReference type="EC" id="3.1.26.5" evidence="7 8"/>
<comment type="caution">
    <text evidence="10">The sequence shown here is derived from an EMBL/GenBank/DDBJ whole genome shotgun (WGS) entry which is preliminary data.</text>
</comment>
<dbReference type="GO" id="GO:0042781">
    <property type="term" value="F:3'-tRNA processing endoribonuclease activity"/>
    <property type="evidence" value="ECO:0007669"/>
    <property type="project" value="TreeGrafter"/>
</dbReference>
<dbReference type="InterPro" id="IPR014721">
    <property type="entry name" value="Ribsml_uS5_D2-typ_fold_subgr"/>
</dbReference>
<evidence type="ECO:0000256" key="1">
    <source>
        <dbReference type="ARBA" id="ARBA00002663"/>
    </source>
</evidence>
<sequence>MPGALQDQKRTGRHSPPSGQGPQAPGCLDFSPAHRLRTRGEFAACFAAGRRYYGKSFLLFVRPRADKSAPWRLGMAISKKVGNAVARNRVKRVLRECFRLCAPRVVSGLDIVVVAKKSLEPRLMTLRLACHDLEPLLVRLANDLDRPAQSGSVTACDAPSSGV</sequence>
<evidence type="ECO:0000256" key="5">
    <source>
        <dbReference type="ARBA" id="ARBA00022801"/>
    </source>
</evidence>
<keyword evidence="5 7" id="KW-0378">Hydrolase</keyword>
<keyword evidence="6 7" id="KW-0694">RNA-binding</keyword>
<name>A0A7C9IR65_9BACT</name>
<evidence type="ECO:0000256" key="8">
    <source>
        <dbReference type="NCBIfam" id="TIGR00188"/>
    </source>
</evidence>
<keyword evidence="3 7" id="KW-0540">Nuclease</keyword>
<comment type="similarity">
    <text evidence="7">Belongs to the RnpA family.</text>
</comment>
<dbReference type="GO" id="GO:0001682">
    <property type="term" value="P:tRNA 5'-leader removal"/>
    <property type="evidence" value="ECO:0007669"/>
    <property type="project" value="UniProtKB-UniRule"/>
</dbReference>
<dbReference type="InterPro" id="IPR000100">
    <property type="entry name" value="RNase_P"/>
</dbReference>
<evidence type="ECO:0000256" key="7">
    <source>
        <dbReference type="HAMAP-Rule" id="MF_00227"/>
    </source>
</evidence>
<dbReference type="HAMAP" id="MF_00227">
    <property type="entry name" value="RNase_P"/>
    <property type="match status" value="1"/>
</dbReference>
<protein>
    <recommendedName>
        <fullName evidence="7 8">Ribonuclease P protein component</fullName>
        <shortName evidence="7">RNase P protein</shortName>
        <shortName evidence="7">RNaseP protein</shortName>
        <ecNumber evidence="7 8">3.1.26.5</ecNumber>
    </recommendedName>
    <alternativeName>
        <fullName evidence="7">Protein C5</fullName>
    </alternativeName>
</protein>
<dbReference type="GO" id="GO:0030677">
    <property type="term" value="C:ribonuclease P complex"/>
    <property type="evidence" value="ECO:0007669"/>
    <property type="project" value="TreeGrafter"/>
</dbReference>
<evidence type="ECO:0000313" key="10">
    <source>
        <dbReference type="EMBL" id="MYL81827.1"/>
    </source>
</evidence>
<evidence type="ECO:0000256" key="6">
    <source>
        <dbReference type="ARBA" id="ARBA00022884"/>
    </source>
</evidence>
<dbReference type="Pfam" id="PF00825">
    <property type="entry name" value="Ribonuclease_P"/>
    <property type="match status" value="1"/>
</dbReference>
<dbReference type="InterPro" id="IPR020568">
    <property type="entry name" value="Ribosomal_Su5_D2-typ_SF"/>
</dbReference>
<organism evidence="10 11">
    <name type="scientific">Solidesulfovibrio aerotolerans</name>
    <dbReference type="NCBI Taxonomy" id="295255"/>
    <lineage>
        <taxon>Bacteria</taxon>
        <taxon>Pseudomonadati</taxon>
        <taxon>Thermodesulfobacteriota</taxon>
        <taxon>Desulfovibrionia</taxon>
        <taxon>Desulfovibrionales</taxon>
        <taxon>Desulfovibrionaceae</taxon>
        <taxon>Solidesulfovibrio</taxon>
    </lineage>
</organism>
<dbReference type="GO" id="GO:0000049">
    <property type="term" value="F:tRNA binding"/>
    <property type="evidence" value="ECO:0007669"/>
    <property type="project" value="UniProtKB-UniRule"/>
</dbReference>
<dbReference type="OrthoDB" id="9810867at2"/>
<dbReference type="Gene3D" id="3.30.230.10">
    <property type="match status" value="1"/>
</dbReference>
<comment type="function">
    <text evidence="1 7">RNaseP catalyzes the removal of the 5'-leader sequence from pre-tRNA to produce the mature 5'-terminus. It can also cleave other RNA substrates such as 4.5S RNA. The protein component plays an auxiliary but essential role in vivo by binding to the 5'-leader sequence and broadening the substrate specificity of the ribozyme.</text>
</comment>
<comment type="catalytic activity">
    <reaction evidence="7">
        <text>Endonucleolytic cleavage of RNA, removing 5'-extranucleotides from tRNA precursor.</text>
        <dbReference type="EC" id="3.1.26.5"/>
    </reaction>
</comment>
<accession>A0A7C9IR65</accession>
<evidence type="ECO:0000256" key="9">
    <source>
        <dbReference type="SAM" id="MobiDB-lite"/>
    </source>
</evidence>
<evidence type="ECO:0000256" key="4">
    <source>
        <dbReference type="ARBA" id="ARBA00022759"/>
    </source>
</evidence>
<gene>
    <name evidence="7 10" type="primary">rnpA</name>
    <name evidence="10" type="ORF">GTA51_01575</name>
</gene>
<dbReference type="PROSITE" id="PS00648">
    <property type="entry name" value="RIBONUCLEASE_P"/>
    <property type="match status" value="1"/>
</dbReference>
<reference evidence="10 11" key="1">
    <citation type="submission" date="2020-01" db="EMBL/GenBank/DDBJ databases">
        <title>Genome sequence of Desulfovibrio aerotolerans DSM 16695(T).</title>
        <authorList>
            <person name="Karnachuk O."/>
            <person name="Avakyan M."/>
            <person name="Mardanov A."/>
            <person name="Kadnikov V."/>
            <person name="Ravin N."/>
        </authorList>
    </citation>
    <scope>NUCLEOTIDE SEQUENCE [LARGE SCALE GENOMIC DNA]</scope>
    <source>
        <strain evidence="10 11">DSM 16695</strain>
    </source>
</reference>
<keyword evidence="11" id="KW-1185">Reference proteome</keyword>
<dbReference type="GO" id="GO:0004526">
    <property type="term" value="F:ribonuclease P activity"/>
    <property type="evidence" value="ECO:0007669"/>
    <property type="project" value="UniProtKB-UniRule"/>
</dbReference>
<dbReference type="InterPro" id="IPR020539">
    <property type="entry name" value="RNase_P_CS"/>
</dbReference>
<dbReference type="PANTHER" id="PTHR33992">
    <property type="entry name" value="RIBONUCLEASE P PROTEIN COMPONENT"/>
    <property type="match status" value="1"/>
</dbReference>
<evidence type="ECO:0000256" key="3">
    <source>
        <dbReference type="ARBA" id="ARBA00022722"/>
    </source>
</evidence>
<comment type="subunit">
    <text evidence="7">Consists of a catalytic RNA component (M1 or rnpB) and a protein subunit.</text>
</comment>
<dbReference type="PANTHER" id="PTHR33992:SF1">
    <property type="entry name" value="RIBONUCLEASE P PROTEIN COMPONENT"/>
    <property type="match status" value="1"/>
</dbReference>
<dbReference type="SUPFAM" id="SSF54211">
    <property type="entry name" value="Ribosomal protein S5 domain 2-like"/>
    <property type="match status" value="1"/>
</dbReference>
<feature type="compositionally biased region" description="Low complexity" evidence="9">
    <location>
        <begin position="15"/>
        <end position="26"/>
    </location>
</feature>
<dbReference type="AlphaFoldDB" id="A0A7C9IR65"/>
<dbReference type="EMBL" id="WVUD01000001">
    <property type="protein sequence ID" value="MYL81827.1"/>
    <property type="molecule type" value="Genomic_DNA"/>
</dbReference>
<evidence type="ECO:0000313" key="11">
    <source>
        <dbReference type="Proteomes" id="UP000482487"/>
    </source>
</evidence>
<evidence type="ECO:0000256" key="2">
    <source>
        <dbReference type="ARBA" id="ARBA00022694"/>
    </source>
</evidence>
<keyword evidence="4 7" id="KW-0255">Endonuclease</keyword>
<keyword evidence="2 7" id="KW-0819">tRNA processing</keyword>
<proteinExistence type="inferred from homology"/>